<reference evidence="1" key="1">
    <citation type="journal article" date="2021" name="Environ. Microbiol.">
        <title>Gene family expansions and transcriptome signatures uncover fungal adaptations to wood decay.</title>
        <authorList>
            <person name="Hage H."/>
            <person name="Miyauchi S."/>
            <person name="Viragh M."/>
            <person name="Drula E."/>
            <person name="Min B."/>
            <person name="Chaduli D."/>
            <person name="Navarro D."/>
            <person name="Favel A."/>
            <person name="Norest M."/>
            <person name="Lesage-Meessen L."/>
            <person name="Balint B."/>
            <person name="Merenyi Z."/>
            <person name="de Eugenio L."/>
            <person name="Morin E."/>
            <person name="Martinez A.T."/>
            <person name="Baldrian P."/>
            <person name="Stursova M."/>
            <person name="Martinez M.J."/>
            <person name="Novotny C."/>
            <person name="Magnuson J.K."/>
            <person name="Spatafora J.W."/>
            <person name="Maurice S."/>
            <person name="Pangilinan J."/>
            <person name="Andreopoulos W."/>
            <person name="LaButti K."/>
            <person name="Hundley H."/>
            <person name="Na H."/>
            <person name="Kuo A."/>
            <person name="Barry K."/>
            <person name="Lipzen A."/>
            <person name="Henrissat B."/>
            <person name="Riley R."/>
            <person name="Ahrendt S."/>
            <person name="Nagy L.G."/>
            <person name="Grigoriev I.V."/>
            <person name="Martin F."/>
            <person name="Rosso M.N."/>
        </authorList>
    </citation>
    <scope>NUCLEOTIDE SEQUENCE</scope>
    <source>
        <strain evidence="1">CBS 384.51</strain>
    </source>
</reference>
<dbReference type="EMBL" id="MU274912">
    <property type="protein sequence ID" value="KAI0088882.1"/>
    <property type="molecule type" value="Genomic_DNA"/>
</dbReference>
<dbReference type="Proteomes" id="UP001055072">
    <property type="component" value="Unassembled WGS sequence"/>
</dbReference>
<proteinExistence type="predicted"/>
<organism evidence="1 2">
    <name type="scientific">Irpex rosettiformis</name>
    <dbReference type="NCBI Taxonomy" id="378272"/>
    <lineage>
        <taxon>Eukaryota</taxon>
        <taxon>Fungi</taxon>
        <taxon>Dikarya</taxon>
        <taxon>Basidiomycota</taxon>
        <taxon>Agaricomycotina</taxon>
        <taxon>Agaricomycetes</taxon>
        <taxon>Polyporales</taxon>
        <taxon>Irpicaceae</taxon>
        <taxon>Irpex</taxon>
    </lineage>
</organism>
<evidence type="ECO:0000313" key="1">
    <source>
        <dbReference type="EMBL" id="KAI0088882.1"/>
    </source>
</evidence>
<evidence type="ECO:0000313" key="2">
    <source>
        <dbReference type="Proteomes" id="UP001055072"/>
    </source>
</evidence>
<gene>
    <name evidence="1" type="ORF">BDY19DRAFT_993700</name>
</gene>
<keyword evidence="2" id="KW-1185">Reference proteome</keyword>
<comment type="caution">
    <text evidence="1">The sequence shown here is derived from an EMBL/GenBank/DDBJ whole genome shotgun (WGS) entry which is preliminary data.</text>
</comment>
<accession>A0ACB8U3D5</accession>
<name>A0ACB8U3D5_9APHY</name>
<sequence>MDGLGQSNNVDPSNPLQEVSGHAETTKPSVSVELSELDDLSSVDTRSAFKEPHPAHSIPHDTQPEPEADQQAYRTTEHGPIPSMMAEVSDMESSLDPDDWEAVSESSEVSDIASLVDRDDFSDTDNGPVSCDTGGTTTVFAAPSTTDDIEPLPHDISSTNTIRSREPDRVSDGRETVSHQSGKVVGNESQEPKPSRFSCKLCLNEPKQPTTTMCGHLFCHE</sequence>
<protein>
    <submittedName>
        <fullName evidence="1">Uncharacterized protein</fullName>
    </submittedName>
</protein>